<sequence length="337" mass="36898">MLDILVGGFYGDEGKGKIASYLGLNGGYSLAVRTGSINAGHTVSYGGKTWKIRIIPSAFVNPKVKLALGPGALTSVEQLMKELNETGSTDRFMIDPHVGIITQTEVEEERKDEYLMKVIGSTGQGVGTSEAKRVLRKLKLAKDFKDLEKYISNVPESVLEFIERGERVLGEGTQGTYLSLYHGEYPFVTSRNTTSGGVLSEIGVGPKYVDQIIIIFKSFVTRVGEGYLENELPKEKAEEMGLVERGTVTGRMRRAAPFNLTLAKRAIQINSATQVAITKLDALFKDAKGVREYSKLPGEAKRWVENVENELGVPVTLIGTGEDALDTIDLRKEKMGD</sequence>
<comment type="similarity">
    <text evidence="7">Belongs to the adenylosuccinate synthetase family.</text>
</comment>
<dbReference type="GO" id="GO:0004019">
    <property type="term" value="F:adenylosuccinate synthase activity"/>
    <property type="evidence" value="ECO:0007669"/>
    <property type="project" value="UniProtKB-UniRule"/>
</dbReference>
<accession>A0A088E155</accession>
<dbReference type="Gene3D" id="3.40.440.10">
    <property type="entry name" value="Adenylosuccinate Synthetase, subunit A, domain 1"/>
    <property type="match status" value="2"/>
</dbReference>
<dbReference type="EMBL" id="CP012176">
    <property type="protein sequence ID" value="AKV82186.1"/>
    <property type="molecule type" value="Genomic_DNA"/>
</dbReference>
<dbReference type="Gene3D" id="3.90.170.10">
    <property type="entry name" value="Adenylosuccinate Synthetase, subunit A, domain 3"/>
    <property type="match status" value="2"/>
</dbReference>
<comment type="cofactor">
    <cofactor evidence="7">
        <name>Mg(2+)</name>
        <dbReference type="ChEBI" id="CHEBI:18420"/>
    </cofactor>
    <text evidence="7">Binds 1 Mg(2+) ion per subunit.</text>
</comment>
<dbReference type="InterPro" id="IPR027417">
    <property type="entry name" value="P-loop_NTPase"/>
</dbReference>
<feature type="binding site" description="in other chain" evidence="7">
    <location>
        <begin position="12"/>
        <end position="15"/>
    </location>
    <ligand>
        <name>IMP</name>
        <dbReference type="ChEBI" id="CHEBI:58053"/>
        <note>ligand shared between dimeric partners</note>
    </ligand>
</feature>
<evidence type="ECO:0000313" key="10">
    <source>
        <dbReference type="EMBL" id="AKV75450.1"/>
    </source>
</evidence>
<feature type="binding site" evidence="7">
    <location>
        <position position="136"/>
    </location>
    <ligand>
        <name>IMP</name>
        <dbReference type="ChEBI" id="CHEBI:58053"/>
        <note>ligand shared between dimeric partners</note>
    </ligand>
</feature>
<reference evidence="16 17" key="2">
    <citation type="journal article" date="2015" name="Genome Announc.">
        <title>Complete Genome Sequences of Evolved Arsenate-Resistant Metallosphaera sedula Strains.</title>
        <authorList>
            <person name="Ai C."/>
            <person name="McCarthy S."/>
            <person name="Schackwitz W."/>
            <person name="Martin J."/>
            <person name="Lipzen A."/>
            <person name="Blum P."/>
        </authorList>
    </citation>
    <scope>NUCLEOTIDE SEQUENCE [LARGE SCALE GENOMIC DNA]</scope>
    <source>
        <strain evidence="11 17">ARS120-1</strain>
        <strain evidence="12 16">ARS120-2</strain>
        <strain evidence="9 19">ARS50-1</strain>
        <strain evidence="10 18">ARS50-2</strain>
    </source>
</reference>
<evidence type="ECO:0000313" key="14">
    <source>
        <dbReference type="Proteomes" id="UP000029084"/>
    </source>
</evidence>
<proteinExistence type="inferred from homology"/>
<dbReference type="SMART" id="SM00788">
    <property type="entry name" value="Adenylsucc_synt"/>
    <property type="match status" value="1"/>
</dbReference>
<comment type="subcellular location">
    <subcellularLocation>
        <location evidence="7">Cytoplasm</location>
    </subcellularLocation>
</comment>
<dbReference type="PANTHER" id="PTHR11846:SF0">
    <property type="entry name" value="ADENYLOSUCCINATE SYNTHETASE"/>
    <property type="match status" value="1"/>
</dbReference>
<keyword evidence="7" id="KW-0963">Cytoplasm</keyword>
<keyword evidence="5 7" id="KW-0460">Magnesium</keyword>
<dbReference type="InterPro" id="IPR001114">
    <property type="entry name" value="Adenylosuccinate_synthetase"/>
</dbReference>
<dbReference type="PATRIC" id="fig|43687.5.peg.16"/>
<reference evidence="13 15" key="3">
    <citation type="submission" date="2015-07" db="EMBL/GenBank/DDBJ databases">
        <title>Physiological, transcriptional responses and genome re-sequencing of acid resistant extremely thermoacidophilic Metallosphaera sedula SARC-M1.</title>
        <authorList>
            <person name="Ai C."/>
            <person name="McCarthy S."/>
            <person name="Eckrich V."/>
            <person name="Rudrappa D."/>
            <person name="Qiu G."/>
            <person name="Blum P."/>
        </authorList>
    </citation>
    <scope>NUCLEOTIDE SEQUENCE [LARGE SCALE GENOMIC DNA]</scope>
    <source>
        <strain evidence="13 15">SARC-M1</strain>
    </source>
</reference>
<feature type="binding site" evidence="7">
    <location>
        <begin position="319"/>
        <end position="321"/>
    </location>
    <ligand>
        <name>GTP</name>
        <dbReference type="ChEBI" id="CHEBI:37565"/>
    </ligand>
</feature>
<dbReference type="HAMAP" id="MF_00011">
    <property type="entry name" value="Adenylosucc_synth"/>
    <property type="match status" value="1"/>
</dbReference>
<feature type="binding site" evidence="7">
    <location>
        <begin position="279"/>
        <end position="281"/>
    </location>
    <ligand>
        <name>GTP</name>
        <dbReference type="ChEBI" id="CHEBI:37565"/>
    </ligand>
</feature>
<keyword evidence="4 7" id="KW-0658">Purine biosynthesis</keyword>
<comment type="subunit">
    <text evidence="7">Homodimer.</text>
</comment>
<evidence type="ECO:0000256" key="2">
    <source>
        <dbReference type="ARBA" id="ARBA00022723"/>
    </source>
</evidence>
<reference evidence="8 14" key="1">
    <citation type="journal article" date="2014" name="J. Bacteriol.">
        <title>Role of an Archaeal PitA Transporter in the Copper and Arsenic Resistance of Metallosphaera sedula, an Extreme Thermoacidophile.</title>
        <authorList>
            <person name="McCarthy S."/>
            <person name="Ai C."/>
            <person name="Wheaton G."/>
            <person name="Tevatia R."/>
            <person name="Eckrich V."/>
            <person name="Kelly R."/>
            <person name="Blum P."/>
        </authorList>
    </citation>
    <scope>NUCLEOTIDE SEQUENCE [LARGE SCALE GENOMIC DNA]</scope>
    <source>
        <strain evidence="8 14">CuR1</strain>
    </source>
</reference>
<dbReference type="Proteomes" id="UP000062475">
    <property type="component" value="Chromosome"/>
</dbReference>
<keyword evidence="1 7" id="KW-0436">Ligase</keyword>
<dbReference type="EMBL" id="CP012172">
    <property type="protein sequence ID" value="AKV73206.1"/>
    <property type="molecule type" value="Genomic_DNA"/>
</dbReference>
<dbReference type="GO" id="GO:0044208">
    <property type="term" value="P:'de novo' AMP biosynthetic process"/>
    <property type="evidence" value="ECO:0007669"/>
    <property type="project" value="UniProtKB-UniRule"/>
</dbReference>
<dbReference type="GO" id="GO:0046040">
    <property type="term" value="P:IMP metabolic process"/>
    <property type="evidence" value="ECO:0007669"/>
    <property type="project" value="TreeGrafter"/>
</dbReference>
<dbReference type="EMBL" id="CP012174">
    <property type="protein sequence ID" value="AKV77696.1"/>
    <property type="molecule type" value="Genomic_DNA"/>
</dbReference>
<evidence type="ECO:0000313" key="8">
    <source>
        <dbReference type="EMBL" id="AIM26179.1"/>
    </source>
</evidence>
<dbReference type="EMBL" id="CP008822">
    <property type="protein sequence ID" value="AIM26179.1"/>
    <property type="molecule type" value="Genomic_DNA"/>
</dbReference>
<feature type="binding site" evidence="7">
    <location>
        <position position="40"/>
    </location>
    <ligand>
        <name>Mg(2+)</name>
        <dbReference type="ChEBI" id="CHEBI:18420"/>
    </ligand>
</feature>
<evidence type="ECO:0000256" key="1">
    <source>
        <dbReference type="ARBA" id="ARBA00022598"/>
    </source>
</evidence>
<feature type="binding site" description="in other chain" evidence="7">
    <location>
        <position position="122"/>
    </location>
    <ligand>
        <name>IMP</name>
        <dbReference type="ChEBI" id="CHEBI:58053"/>
        <note>ligand shared between dimeric partners</note>
    </ligand>
</feature>
<evidence type="ECO:0000256" key="5">
    <source>
        <dbReference type="ARBA" id="ARBA00022842"/>
    </source>
</evidence>
<dbReference type="EMBL" id="CP012175">
    <property type="protein sequence ID" value="AKV79941.1"/>
    <property type="molecule type" value="Genomic_DNA"/>
</dbReference>
<feature type="active site" description="Proton acceptor" evidence="7">
    <location>
        <position position="12"/>
    </location>
</feature>
<feature type="active site" description="Proton donor" evidence="7">
    <location>
        <position position="41"/>
    </location>
</feature>
<comment type="function">
    <text evidence="7">Plays an important role in the de novo pathway of purine nucleotide biosynthesis. Catalyzes the first committed step in the biosynthesis of AMP from IMP.</text>
</comment>
<evidence type="ECO:0000256" key="3">
    <source>
        <dbReference type="ARBA" id="ARBA00022741"/>
    </source>
</evidence>
<dbReference type="GO" id="GO:0005737">
    <property type="term" value="C:cytoplasm"/>
    <property type="evidence" value="ECO:0007669"/>
    <property type="project" value="UniProtKB-SubCell"/>
</dbReference>
<gene>
    <name evidence="7" type="primary">purA</name>
    <name evidence="8" type="ORF">HA72_0015</name>
    <name evidence="9" type="ORF">MsedA_0016</name>
    <name evidence="10" type="ORF">MsedB_0016</name>
    <name evidence="11" type="ORF">MsedC_0015</name>
    <name evidence="12" type="ORF">MsedD_0016</name>
    <name evidence="13" type="ORF">MsedE_0016</name>
</gene>
<evidence type="ECO:0000256" key="4">
    <source>
        <dbReference type="ARBA" id="ARBA00022755"/>
    </source>
</evidence>
<dbReference type="GO" id="GO:0005525">
    <property type="term" value="F:GTP binding"/>
    <property type="evidence" value="ECO:0007669"/>
    <property type="project" value="UniProtKB-UniRule"/>
</dbReference>
<feature type="binding site" description="in other chain" evidence="7">
    <location>
        <position position="251"/>
    </location>
    <ligand>
        <name>IMP</name>
        <dbReference type="ChEBI" id="CHEBI:58053"/>
        <note>ligand shared between dimeric partners</note>
    </ligand>
</feature>
<dbReference type="EMBL" id="CP012173">
    <property type="protein sequence ID" value="AKV75450.1"/>
    <property type="molecule type" value="Genomic_DNA"/>
</dbReference>
<evidence type="ECO:0000313" key="19">
    <source>
        <dbReference type="Proteomes" id="UP000068832"/>
    </source>
</evidence>
<dbReference type="Pfam" id="PF00709">
    <property type="entry name" value="Adenylsucc_synt"/>
    <property type="match status" value="2"/>
</dbReference>
<dbReference type="Proteomes" id="UP000061362">
    <property type="component" value="Chromosome"/>
</dbReference>
<keyword evidence="3 7" id="KW-0547">Nucleotide-binding</keyword>
<dbReference type="RefSeq" id="WP_011921161.1">
    <property type="nucleotide sequence ID" value="NZ_AP019770.1"/>
</dbReference>
<feature type="binding site" description="in other chain" evidence="7">
    <location>
        <position position="174"/>
    </location>
    <ligand>
        <name>IMP</name>
        <dbReference type="ChEBI" id="CHEBI:58053"/>
        <note>ligand shared between dimeric partners</note>
    </ligand>
</feature>
<feature type="binding site" evidence="7">
    <location>
        <position position="253"/>
    </location>
    <ligand>
        <name>GTP</name>
        <dbReference type="ChEBI" id="CHEBI:37565"/>
    </ligand>
</feature>
<evidence type="ECO:0000313" key="11">
    <source>
        <dbReference type="EMBL" id="AKV77696.1"/>
    </source>
</evidence>
<evidence type="ECO:0000313" key="18">
    <source>
        <dbReference type="Proteomes" id="UP000062475"/>
    </source>
</evidence>
<name>A0A088E155_9CREN</name>
<organism evidence="8 14">
    <name type="scientific">Metallosphaera sedula</name>
    <dbReference type="NCBI Taxonomy" id="43687"/>
    <lineage>
        <taxon>Archaea</taxon>
        <taxon>Thermoproteota</taxon>
        <taxon>Thermoprotei</taxon>
        <taxon>Sulfolobales</taxon>
        <taxon>Sulfolobaceae</taxon>
        <taxon>Metallosphaera</taxon>
    </lineage>
</organism>
<dbReference type="PANTHER" id="PTHR11846">
    <property type="entry name" value="ADENYLOSUCCINATE SYNTHETASE"/>
    <property type="match status" value="1"/>
</dbReference>
<evidence type="ECO:0000256" key="7">
    <source>
        <dbReference type="HAMAP-Rule" id="MF_00011"/>
    </source>
</evidence>
<feature type="binding site" evidence="7">
    <location>
        <begin position="247"/>
        <end position="253"/>
    </location>
    <ligand>
        <name>substrate</name>
    </ligand>
</feature>
<comment type="pathway">
    <text evidence="7">Purine metabolism; AMP biosynthesis via de novo pathway; AMP from IMP: step 1/2.</text>
</comment>
<feature type="binding site" evidence="7">
    <location>
        <begin position="11"/>
        <end position="17"/>
    </location>
    <ligand>
        <name>GTP</name>
        <dbReference type="ChEBI" id="CHEBI:37565"/>
    </ligand>
</feature>
<evidence type="ECO:0000313" key="16">
    <source>
        <dbReference type="Proteomes" id="UP000061362"/>
    </source>
</evidence>
<dbReference type="Proteomes" id="UP000056255">
    <property type="component" value="Chromosome"/>
</dbReference>
<dbReference type="GO" id="GO:0000287">
    <property type="term" value="F:magnesium ion binding"/>
    <property type="evidence" value="ECO:0007669"/>
    <property type="project" value="UniProtKB-UniRule"/>
</dbReference>
<dbReference type="SUPFAM" id="SSF52540">
    <property type="entry name" value="P-loop containing nucleoside triphosphate hydrolases"/>
    <property type="match status" value="1"/>
</dbReference>
<dbReference type="GeneID" id="91756864"/>
<evidence type="ECO:0000313" key="9">
    <source>
        <dbReference type="EMBL" id="AKV73206.1"/>
    </source>
</evidence>
<keyword evidence="2 7" id="KW-0479">Metal-binding</keyword>
<evidence type="ECO:0000256" key="6">
    <source>
        <dbReference type="ARBA" id="ARBA00023134"/>
    </source>
</evidence>
<dbReference type="Proteomes" id="UP000068832">
    <property type="component" value="Chromosome"/>
</dbReference>
<dbReference type="InterPro" id="IPR042109">
    <property type="entry name" value="Adenylosuccinate_synth_dom1"/>
</dbReference>
<dbReference type="UniPathway" id="UPA00075">
    <property type="reaction ID" value="UER00335"/>
</dbReference>
<dbReference type="Proteomes" id="UP000029084">
    <property type="component" value="Chromosome"/>
</dbReference>
<feature type="binding site" description="in other chain" evidence="7">
    <location>
        <position position="189"/>
    </location>
    <ligand>
        <name>IMP</name>
        <dbReference type="ChEBI" id="CHEBI:58053"/>
        <note>ligand shared between dimeric partners</note>
    </ligand>
</feature>
<dbReference type="OMA" id="FHHAKPI"/>
<dbReference type="InterPro" id="IPR042111">
    <property type="entry name" value="Adenylosuccinate_synth_dom3"/>
</dbReference>
<dbReference type="AlphaFoldDB" id="A0A088E155"/>
<evidence type="ECO:0000313" key="12">
    <source>
        <dbReference type="EMBL" id="AKV79941.1"/>
    </source>
</evidence>
<feature type="binding site" description="in other chain" evidence="7">
    <location>
        <begin position="38"/>
        <end position="41"/>
    </location>
    <ligand>
        <name>IMP</name>
        <dbReference type="ChEBI" id="CHEBI:58053"/>
        <note>ligand shared between dimeric partners</note>
    </ligand>
</feature>
<dbReference type="Proteomes" id="UP000062398">
    <property type="component" value="Chromosome"/>
</dbReference>
<dbReference type="OrthoDB" id="372247at2157"/>
<evidence type="ECO:0000313" key="17">
    <source>
        <dbReference type="Proteomes" id="UP000062398"/>
    </source>
</evidence>
<keyword evidence="6 7" id="KW-0342">GTP-binding</keyword>
<feature type="binding site" evidence="7">
    <location>
        <begin position="40"/>
        <end position="42"/>
    </location>
    <ligand>
        <name>GTP</name>
        <dbReference type="ChEBI" id="CHEBI:37565"/>
    </ligand>
</feature>
<protein>
    <recommendedName>
        <fullName evidence="7">Adenylosuccinate synthetase</fullName>
        <shortName evidence="7">AMPSase</shortName>
        <shortName evidence="7">AdSS</shortName>
        <ecNumber evidence="7">6.3.4.4</ecNumber>
    </recommendedName>
    <alternativeName>
        <fullName evidence="7">IMP--aspartate ligase</fullName>
    </alternativeName>
</protein>
<comment type="catalytic activity">
    <reaction evidence="7">
        <text>IMP + L-aspartate + GTP = N(6)-(1,2-dicarboxyethyl)-AMP + GDP + phosphate + 2 H(+)</text>
        <dbReference type="Rhea" id="RHEA:15753"/>
        <dbReference type="ChEBI" id="CHEBI:15378"/>
        <dbReference type="ChEBI" id="CHEBI:29991"/>
        <dbReference type="ChEBI" id="CHEBI:37565"/>
        <dbReference type="ChEBI" id="CHEBI:43474"/>
        <dbReference type="ChEBI" id="CHEBI:57567"/>
        <dbReference type="ChEBI" id="CHEBI:58053"/>
        <dbReference type="ChEBI" id="CHEBI:58189"/>
        <dbReference type="EC" id="6.3.4.4"/>
    </reaction>
</comment>
<dbReference type="EC" id="6.3.4.4" evidence="7"/>
<dbReference type="NCBIfam" id="NF003295">
    <property type="entry name" value="PRK04293.1"/>
    <property type="match status" value="1"/>
</dbReference>
<evidence type="ECO:0000313" key="13">
    <source>
        <dbReference type="EMBL" id="AKV82186.1"/>
    </source>
</evidence>
<feature type="binding site" evidence="7">
    <location>
        <position position="12"/>
    </location>
    <ligand>
        <name>Mg(2+)</name>
        <dbReference type="ChEBI" id="CHEBI:18420"/>
    </ligand>
</feature>
<evidence type="ECO:0000313" key="15">
    <source>
        <dbReference type="Proteomes" id="UP000056255"/>
    </source>
</evidence>